<evidence type="ECO:0000313" key="1">
    <source>
        <dbReference type="EMBL" id="TNN60497.1"/>
    </source>
</evidence>
<sequence>MFRLKGRLSSTAYRSEEKRFRTRPIGVVSKKETVAWGGGAKRKALSAVKTVLAAATEPYTAR</sequence>
<keyword evidence="2" id="KW-1185">Reference proteome</keyword>
<organism evidence="1 2">
    <name type="scientific">Liparis tanakae</name>
    <name type="common">Tanaka's snailfish</name>
    <dbReference type="NCBI Taxonomy" id="230148"/>
    <lineage>
        <taxon>Eukaryota</taxon>
        <taxon>Metazoa</taxon>
        <taxon>Chordata</taxon>
        <taxon>Craniata</taxon>
        <taxon>Vertebrata</taxon>
        <taxon>Euteleostomi</taxon>
        <taxon>Actinopterygii</taxon>
        <taxon>Neopterygii</taxon>
        <taxon>Teleostei</taxon>
        <taxon>Neoteleostei</taxon>
        <taxon>Acanthomorphata</taxon>
        <taxon>Eupercaria</taxon>
        <taxon>Perciformes</taxon>
        <taxon>Cottioidei</taxon>
        <taxon>Cottales</taxon>
        <taxon>Liparidae</taxon>
        <taxon>Liparis</taxon>
    </lineage>
</organism>
<gene>
    <name evidence="1" type="ORF">EYF80_029348</name>
</gene>
<evidence type="ECO:0000313" key="2">
    <source>
        <dbReference type="Proteomes" id="UP000314294"/>
    </source>
</evidence>
<reference evidence="1 2" key="1">
    <citation type="submission" date="2019-03" db="EMBL/GenBank/DDBJ databases">
        <title>First draft genome of Liparis tanakae, snailfish: a comprehensive survey of snailfish specific genes.</title>
        <authorList>
            <person name="Kim W."/>
            <person name="Song I."/>
            <person name="Jeong J.-H."/>
            <person name="Kim D."/>
            <person name="Kim S."/>
            <person name="Ryu S."/>
            <person name="Song J.Y."/>
            <person name="Lee S.K."/>
        </authorList>
    </citation>
    <scope>NUCLEOTIDE SEQUENCE [LARGE SCALE GENOMIC DNA]</scope>
    <source>
        <tissue evidence="1">Muscle</tissue>
    </source>
</reference>
<dbReference type="AlphaFoldDB" id="A0A4Z2H3Q5"/>
<proteinExistence type="predicted"/>
<accession>A0A4Z2H3Q5</accession>
<protein>
    <submittedName>
        <fullName evidence="1">Uncharacterized protein</fullName>
    </submittedName>
</protein>
<name>A0A4Z2H3Q5_9TELE</name>
<dbReference type="Proteomes" id="UP000314294">
    <property type="component" value="Unassembled WGS sequence"/>
</dbReference>
<comment type="caution">
    <text evidence="1">The sequence shown here is derived from an EMBL/GenBank/DDBJ whole genome shotgun (WGS) entry which is preliminary data.</text>
</comment>
<dbReference type="EMBL" id="SRLO01000333">
    <property type="protein sequence ID" value="TNN60497.1"/>
    <property type="molecule type" value="Genomic_DNA"/>
</dbReference>